<sequence length="67" mass="6413">GTSVTATEVDGAGGMSGAPSDDTGDGRPGDRFGARVPDVTAEVVITGGALHGDARLAVTARTSGAVT</sequence>
<dbReference type="AlphaFoldDB" id="A0A6G3XGH8"/>
<name>A0A6G3XGH8_9ACTN</name>
<feature type="non-terminal residue" evidence="2">
    <location>
        <position position="1"/>
    </location>
</feature>
<comment type="caution">
    <text evidence="2">The sequence shown here is derived from an EMBL/GenBank/DDBJ whole genome shotgun (WGS) entry which is preliminary data.</text>
</comment>
<protein>
    <submittedName>
        <fullName evidence="2">Uncharacterized protein</fullName>
    </submittedName>
</protein>
<evidence type="ECO:0000313" key="2">
    <source>
        <dbReference type="EMBL" id="NEE16783.1"/>
    </source>
</evidence>
<feature type="non-terminal residue" evidence="2">
    <location>
        <position position="67"/>
    </location>
</feature>
<evidence type="ECO:0000256" key="1">
    <source>
        <dbReference type="SAM" id="MobiDB-lite"/>
    </source>
</evidence>
<proteinExistence type="predicted"/>
<dbReference type="EMBL" id="JAAGMN010006410">
    <property type="protein sequence ID" value="NEE16783.1"/>
    <property type="molecule type" value="Genomic_DNA"/>
</dbReference>
<accession>A0A6G3XGH8</accession>
<feature type="compositionally biased region" description="Basic and acidic residues" evidence="1">
    <location>
        <begin position="24"/>
        <end position="33"/>
    </location>
</feature>
<reference evidence="2" key="1">
    <citation type="submission" date="2020-01" db="EMBL/GenBank/DDBJ databases">
        <title>Insect and environment-associated Actinomycetes.</title>
        <authorList>
            <person name="Currrie C."/>
            <person name="Chevrette M."/>
            <person name="Carlson C."/>
            <person name="Stubbendieck R."/>
            <person name="Wendt-Pienkowski E."/>
        </authorList>
    </citation>
    <scope>NUCLEOTIDE SEQUENCE</scope>
    <source>
        <strain evidence="2">SID7499</strain>
    </source>
</reference>
<feature type="region of interest" description="Disordered" evidence="1">
    <location>
        <begin position="1"/>
        <end position="35"/>
    </location>
</feature>
<organism evidence="2">
    <name type="scientific">Streptomyces sp. SID7499</name>
    <dbReference type="NCBI Taxonomy" id="2706086"/>
    <lineage>
        <taxon>Bacteria</taxon>
        <taxon>Bacillati</taxon>
        <taxon>Actinomycetota</taxon>
        <taxon>Actinomycetes</taxon>
        <taxon>Kitasatosporales</taxon>
        <taxon>Streptomycetaceae</taxon>
        <taxon>Streptomyces</taxon>
    </lineage>
</organism>
<gene>
    <name evidence="2" type="ORF">G3M58_61255</name>
</gene>